<keyword evidence="5 11" id="KW-0479">Metal-binding</keyword>
<feature type="domain" description="Peptidase M1 membrane alanine aminopeptidase" evidence="13">
    <location>
        <begin position="327"/>
        <end position="537"/>
    </location>
</feature>
<protein>
    <submittedName>
        <fullName evidence="17">Membrane alanyl aminopeptidase-like</fullName>
    </submittedName>
</protein>
<dbReference type="CDD" id="cd09601">
    <property type="entry name" value="M1_APN-Q_like"/>
    <property type="match status" value="1"/>
</dbReference>
<proteinExistence type="inferred from homology"/>
<dbReference type="GO" id="GO:0005737">
    <property type="term" value="C:cytoplasm"/>
    <property type="evidence" value="ECO:0007669"/>
    <property type="project" value="TreeGrafter"/>
</dbReference>
<dbReference type="InterPro" id="IPR027268">
    <property type="entry name" value="Peptidase_M4/M1_CTD_sf"/>
</dbReference>
<dbReference type="InterPro" id="IPR042097">
    <property type="entry name" value="Aminopeptidase_N-like_N_sf"/>
</dbReference>
<dbReference type="Gene3D" id="2.60.40.1910">
    <property type="match status" value="1"/>
</dbReference>
<dbReference type="Pfam" id="PF17900">
    <property type="entry name" value="Peptidase_M1_N"/>
    <property type="match status" value="1"/>
</dbReference>
<keyword evidence="16" id="KW-1185">Reference proteome</keyword>
<dbReference type="PANTHER" id="PTHR11533:SF301">
    <property type="entry name" value="AMINOPEPTIDASE"/>
    <property type="match status" value="1"/>
</dbReference>
<dbReference type="InterPro" id="IPR045357">
    <property type="entry name" value="Aminopeptidase_N-like_N"/>
</dbReference>
<dbReference type="PANTHER" id="PTHR11533">
    <property type="entry name" value="PROTEASE M1 ZINC METALLOPROTEASE"/>
    <property type="match status" value="1"/>
</dbReference>
<dbReference type="InterPro" id="IPR001930">
    <property type="entry name" value="Peptidase_M1"/>
</dbReference>
<dbReference type="Gene3D" id="2.60.40.1730">
    <property type="entry name" value="tricorn interacting facor f3 domain"/>
    <property type="match status" value="1"/>
</dbReference>
<sequence length="1032" mass="116884">MSDINDNTLKIRKIKKIQLPVNRLVSSSPSKSKMATLRFFVLSAAFICANALSNPPVTRNTIFLDEKLEGQIFENIDDYENIAKNAVQQNYRLPTTTRPVHYDILWAVDIDRFMLTGTVEIQLVATQANVAEIVIHSHEQDLISVQLQLGTTLIPLTYVVDSELHFLRVNLTTGSLQYNAQTPVIYRLIIEFSSELRNDMYGVYRSWFRNTPSQTAVSWMASTQFQATSARFAFPCYDEPSFKATFDIVIRRPTTYRSWSCTRIRETRNSAIPNYQEDVYNTTPVMSTYLLALVVAQYESMSVTQNNLLTYELIARQSAISERQGEYALEVGQLLTESMNEHTGIEYFSIHPNLKMTHAAIPDFSAGAMENWGLITYREAYLMYDQNNTNDYFKQLIAYILSHEIAHMWFGNLVTCEFWDSLWLNEGFARYYQYFLTHWVEDYMGLDTRFINEQMHTALLFDSSESAHPLTNPNIGSPASVRTMFSTISYNKGAAIIRMTEHLLGTVVHTDGLRRYLNERRFDIAAPIHLFQALETAGIAAGALSQYGNFSLVEYYRSWTEQSGHPILNVQVNHQTGDMTITQRRFSINTGYADSNLNYIIPITFATAANPNFNNLKPSHILSSAVTVVNRGSIGDQWVIFNKQQTGFYRVNYDPYTWDLIVVALRGANRTLIHEYNRAQIVDDVFQFARAGLMSYSRAFNILSFLENETEYAPWVAALTGFNWLRNRLAGTTYLTRLEAQISRWATNVMTQLGYTPVTGETFMRSYLRYQLAPLMCNLNVAACRNAATTQFRALVTVGTAVPVNSRNWVYCNGLRDGTVADFDFLWQRYNVHNTYTEKILLLQTLGCTPHAVSLNRFLTEIVTENFVIRPQDYSVAFNSALNGNEGNTRIVLEYIQNNLQAVLNAFGSASPLTSVISRLRTVAEINQFQTWATQNQVALGEYYEGVTESTNSVRQSLLWVGTVQDDLDDYFVNGDAVVTPSTVTSPPVTTPVTVAPPQLVEPESPNLPDSAITSVLSVAALLLAFVVNVFV</sequence>
<keyword evidence="7 11" id="KW-0862">Zinc</keyword>
<keyword evidence="9" id="KW-0449">Lipoprotein</keyword>
<dbReference type="PRINTS" id="PR00756">
    <property type="entry name" value="ALADIPTASE"/>
</dbReference>
<keyword evidence="3" id="KW-0325">Glycoprotein</keyword>
<evidence type="ECO:0000256" key="8">
    <source>
        <dbReference type="ARBA" id="ARBA00023049"/>
    </source>
</evidence>
<dbReference type="GeneID" id="113392198"/>
<gene>
    <name evidence="17" type="primary">LOC113392198</name>
</gene>
<evidence type="ECO:0000259" key="13">
    <source>
        <dbReference type="Pfam" id="PF01433"/>
    </source>
</evidence>
<comment type="subcellular location">
    <subcellularLocation>
        <location evidence="1">Cell membrane</location>
        <topology evidence="1">Lipid-anchor</topology>
        <topology evidence="1">GPI-anchor</topology>
    </subcellularLocation>
</comment>
<evidence type="ECO:0000256" key="9">
    <source>
        <dbReference type="ARBA" id="ARBA00023288"/>
    </source>
</evidence>
<evidence type="ECO:0000256" key="11">
    <source>
        <dbReference type="PIRSR" id="PIRSR634016-3"/>
    </source>
</evidence>
<evidence type="ECO:0000259" key="14">
    <source>
        <dbReference type="Pfam" id="PF11838"/>
    </source>
</evidence>
<reference evidence="17" key="1">
    <citation type="submission" date="2025-08" db="UniProtKB">
        <authorList>
            <consortium name="RefSeq"/>
        </authorList>
    </citation>
    <scope>IDENTIFICATION</scope>
    <source>
        <tissue evidence="17">Whole body</tissue>
    </source>
</reference>
<dbReference type="GO" id="GO:0070006">
    <property type="term" value="F:metalloaminopeptidase activity"/>
    <property type="evidence" value="ECO:0007669"/>
    <property type="project" value="TreeGrafter"/>
</dbReference>
<evidence type="ECO:0000256" key="12">
    <source>
        <dbReference type="PIRSR" id="PIRSR634016-4"/>
    </source>
</evidence>
<evidence type="ECO:0000259" key="15">
    <source>
        <dbReference type="Pfam" id="PF17900"/>
    </source>
</evidence>
<dbReference type="AlphaFoldDB" id="A0A8B8HLE1"/>
<dbReference type="GO" id="GO:0098552">
    <property type="term" value="C:side of membrane"/>
    <property type="evidence" value="ECO:0007669"/>
    <property type="project" value="UniProtKB-KW"/>
</dbReference>
<dbReference type="GO" id="GO:0005886">
    <property type="term" value="C:plasma membrane"/>
    <property type="evidence" value="ECO:0007669"/>
    <property type="project" value="UniProtKB-SubCell"/>
</dbReference>
<dbReference type="GO" id="GO:0042277">
    <property type="term" value="F:peptide binding"/>
    <property type="evidence" value="ECO:0007669"/>
    <property type="project" value="TreeGrafter"/>
</dbReference>
<dbReference type="Pfam" id="PF01433">
    <property type="entry name" value="Peptidase_M1"/>
    <property type="match status" value="1"/>
</dbReference>
<dbReference type="Pfam" id="PF11838">
    <property type="entry name" value="ERAP1_C"/>
    <property type="match status" value="1"/>
</dbReference>
<dbReference type="GO" id="GO:0043171">
    <property type="term" value="P:peptide catabolic process"/>
    <property type="evidence" value="ECO:0007669"/>
    <property type="project" value="TreeGrafter"/>
</dbReference>
<evidence type="ECO:0000313" key="17">
    <source>
        <dbReference type="RefSeq" id="XP_026484276.2"/>
    </source>
</evidence>
<organism evidence="16 17">
    <name type="scientific">Vanessa tameamea</name>
    <name type="common">Kamehameha butterfly</name>
    <dbReference type="NCBI Taxonomy" id="334116"/>
    <lineage>
        <taxon>Eukaryota</taxon>
        <taxon>Metazoa</taxon>
        <taxon>Ecdysozoa</taxon>
        <taxon>Arthropoda</taxon>
        <taxon>Hexapoda</taxon>
        <taxon>Insecta</taxon>
        <taxon>Pterygota</taxon>
        <taxon>Neoptera</taxon>
        <taxon>Endopterygota</taxon>
        <taxon>Lepidoptera</taxon>
        <taxon>Glossata</taxon>
        <taxon>Ditrysia</taxon>
        <taxon>Papilionoidea</taxon>
        <taxon>Nymphalidae</taxon>
        <taxon>Nymphalinae</taxon>
        <taxon>Vanessa</taxon>
    </lineage>
</organism>
<keyword evidence="3" id="KW-0472">Membrane</keyword>
<evidence type="ECO:0000256" key="6">
    <source>
        <dbReference type="ARBA" id="ARBA00022801"/>
    </source>
</evidence>
<evidence type="ECO:0000256" key="1">
    <source>
        <dbReference type="ARBA" id="ARBA00004609"/>
    </source>
</evidence>
<feature type="domain" description="Aminopeptidase N-like N-terminal" evidence="15">
    <location>
        <begin position="99"/>
        <end position="290"/>
    </location>
</feature>
<dbReference type="InterPro" id="IPR034016">
    <property type="entry name" value="M1_APN-typ"/>
</dbReference>
<evidence type="ECO:0000313" key="16">
    <source>
        <dbReference type="Proteomes" id="UP001652626"/>
    </source>
</evidence>
<dbReference type="SUPFAM" id="SSF55486">
    <property type="entry name" value="Metalloproteases ('zincins'), catalytic domain"/>
    <property type="match status" value="1"/>
</dbReference>
<feature type="binding site" evidence="11">
    <location>
        <position position="426"/>
    </location>
    <ligand>
        <name>Zn(2+)</name>
        <dbReference type="ChEBI" id="CHEBI:29105"/>
        <note>catalytic</note>
    </ligand>
</feature>
<dbReference type="GO" id="GO:0006508">
    <property type="term" value="P:proteolysis"/>
    <property type="evidence" value="ECO:0007669"/>
    <property type="project" value="UniProtKB-KW"/>
</dbReference>
<dbReference type="OrthoDB" id="10031169at2759"/>
<dbReference type="RefSeq" id="XP_026484276.2">
    <property type="nucleotide sequence ID" value="XM_026628491.2"/>
</dbReference>
<feature type="binding site" evidence="11">
    <location>
        <position position="403"/>
    </location>
    <ligand>
        <name>Zn(2+)</name>
        <dbReference type="ChEBI" id="CHEBI:29105"/>
        <note>catalytic</note>
    </ligand>
</feature>
<dbReference type="InterPro" id="IPR014782">
    <property type="entry name" value="Peptidase_M1_dom"/>
</dbReference>
<evidence type="ECO:0000256" key="7">
    <source>
        <dbReference type="ARBA" id="ARBA00022833"/>
    </source>
</evidence>
<dbReference type="GO" id="GO:0005615">
    <property type="term" value="C:extracellular space"/>
    <property type="evidence" value="ECO:0007669"/>
    <property type="project" value="TreeGrafter"/>
</dbReference>
<dbReference type="SUPFAM" id="SSF63737">
    <property type="entry name" value="Leukotriene A4 hydrolase N-terminal domain"/>
    <property type="match status" value="1"/>
</dbReference>
<evidence type="ECO:0000256" key="5">
    <source>
        <dbReference type="ARBA" id="ARBA00022723"/>
    </source>
</evidence>
<feature type="site" description="Transition state stabilizer" evidence="12">
    <location>
        <position position="490"/>
    </location>
</feature>
<dbReference type="Gene3D" id="1.25.50.20">
    <property type="match status" value="1"/>
</dbReference>
<keyword evidence="3" id="KW-0336">GPI-anchor</keyword>
<dbReference type="GO" id="GO:0008270">
    <property type="term" value="F:zinc ion binding"/>
    <property type="evidence" value="ECO:0007669"/>
    <property type="project" value="InterPro"/>
</dbReference>
<dbReference type="Proteomes" id="UP001652626">
    <property type="component" value="Chromosome 7"/>
</dbReference>
<name>A0A8B8HLE1_VANTA</name>
<keyword evidence="6" id="KW-0378">Hydrolase</keyword>
<evidence type="ECO:0000256" key="10">
    <source>
        <dbReference type="PIRSR" id="PIRSR634016-1"/>
    </source>
</evidence>
<feature type="active site" description="Proton acceptor" evidence="10">
    <location>
        <position position="404"/>
    </location>
</feature>
<dbReference type="InterPro" id="IPR050344">
    <property type="entry name" value="Peptidase_M1_aminopeptidases"/>
</dbReference>
<dbReference type="OMA" id="AWQANWP"/>
<accession>A0A8B8HLE1</accession>
<evidence type="ECO:0000256" key="4">
    <source>
        <dbReference type="ARBA" id="ARBA00022670"/>
    </source>
</evidence>
<feature type="binding site" evidence="11">
    <location>
        <position position="407"/>
    </location>
    <ligand>
        <name>Zn(2+)</name>
        <dbReference type="ChEBI" id="CHEBI:29105"/>
        <note>catalytic</note>
    </ligand>
</feature>
<keyword evidence="4" id="KW-0645">Protease</keyword>
<evidence type="ECO:0000256" key="3">
    <source>
        <dbReference type="ARBA" id="ARBA00022622"/>
    </source>
</evidence>
<keyword evidence="8" id="KW-0482">Metalloprotease</keyword>
<dbReference type="InterPro" id="IPR024571">
    <property type="entry name" value="ERAP1-like_C_dom"/>
</dbReference>
<comment type="cofactor">
    <cofactor evidence="11">
        <name>Zn(2+)</name>
        <dbReference type="ChEBI" id="CHEBI:29105"/>
    </cofactor>
    <text evidence="11">Binds 1 zinc ion per subunit.</text>
</comment>
<comment type="similarity">
    <text evidence="2">Belongs to the peptidase M1 family.</text>
</comment>
<feature type="domain" description="ERAP1-like C-terminal" evidence="14">
    <location>
        <begin position="638"/>
        <end position="954"/>
    </location>
</feature>
<dbReference type="Gene3D" id="1.10.390.10">
    <property type="entry name" value="Neutral Protease Domain 2"/>
    <property type="match status" value="1"/>
</dbReference>
<evidence type="ECO:0000256" key="2">
    <source>
        <dbReference type="ARBA" id="ARBA00010136"/>
    </source>
</evidence>